<evidence type="ECO:0000313" key="4">
    <source>
        <dbReference type="Proteomes" id="UP000661649"/>
    </source>
</evidence>
<protein>
    <recommendedName>
        <fullName evidence="2">Spore germination protein N-terminal domain-containing protein</fullName>
    </recommendedName>
</protein>
<evidence type="ECO:0000259" key="2">
    <source>
        <dbReference type="Pfam" id="PF25198"/>
    </source>
</evidence>
<proteinExistence type="predicted"/>
<reference evidence="3 4" key="1">
    <citation type="submission" date="2020-08" db="EMBL/GenBank/DDBJ databases">
        <title>Genome public.</title>
        <authorList>
            <person name="Liu C."/>
            <person name="Sun Q."/>
        </authorList>
    </citation>
    <scope>NUCLEOTIDE SEQUENCE [LARGE SCALE GENOMIC DNA]</scope>
    <source>
        <strain evidence="3 4">3_YM_SP_D4_24.mj</strain>
    </source>
</reference>
<feature type="transmembrane region" description="Helical" evidence="1">
    <location>
        <begin position="12"/>
        <end position="32"/>
    </location>
</feature>
<keyword evidence="4" id="KW-1185">Reference proteome</keyword>
<sequence>MKKIQINKIRCIFAASLAVVTAVFLNGCGILLEDRTFALSLSVDYKEGEYLVWYGISDLYDEVSEKEESGEVNEKSETELKGISMEEARNKFLSSQENELDMGHLKALILGKGILKDQIAYEGLLNHLEAQPAVASNVSVFFCNEIEALMKTERQQEIPLGVYLTKKPKNQSKKTVFPPVKLQELYRLWYNQKKQPSLPEIKILQEKIVVQNKPEK</sequence>
<gene>
    <name evidence="3" type="ORF">H8712_11640</name>
</gene>
<keyword evidence="1" id="KW-0812">Transmembrane</keyword>
<dbReference type="RefSeq" id="WP_187558886.1">
    <property type="nucleotide sequence ID" value="NZ_JACRTP010000004.1"/>
</dbReference>
<feature type="domain" description="Spore germination protein N-terminal" evidence="2">
    <location>
        <begin position="32"/>
        <end position="203"/>
    </location>
</feature>
<dbReference type="Proteomes" id="UP000661649">
    <property type="component" value="Unassembled WGS sequence"/>
</dbReference>
<evidence type="ECO:0000313" key="3">
    <source>
        <dbReference type="EMBL" id="MBC8629258.1"/>
    </source>
</evidence>
<comment type="caution">
    <text evidence="3">The sequence shown here is derived from an EMBL/GenBank/DDBJ whole genome shotgun (WGS) entry which is preliminary data.</text>
</comment>
<dbReference type="PANTHER" id="PTHR35789">
    <property type="entry name" value="SPORE GERMINATION PROTEIN B3"/>
    <property type="match status" value="1"/>
</dbReference>
<keyword evidence="1" id="KW-0472">Membrane</keyword>
<organism evidence="3 4">
    <name type="scientific">Blautia stercoris</name>
    <dbReference type="NCBI Taxonomy" id="871664"/>
    <lineage>
        <taxon>Bacteria</taxon>
        <taxon>Bacillati</taxon>
        <taxon>Bacillota</taxon>
        <taxon>Clostridia</taxon>
        <taxon>Lachnospirales</taxon>
        <taxon>Lachnospiraceae</taxon>
        <taxon>Blautia</taxon>
    </lineage>
</organism>
<evidence type="ECO:0000256" key="1">
    <source>
        <dbReference type="SAM" id="Phobius"/>
    </source>
</evidence>
<dbReference type="EMBL" id="JACRTP010000004">
    <property type="protein sequence ID" value="MBC8629258.1"/>
    <property type="molecule type" value="Genomic_DNA"/>
</dbReference>
<dbReference type="PANTHER" id="PTHR35789:SF1">
    <property type="entry name" value="SPORE GERMINATION PROTEIN B3"/>
    <property type="match status" value="1"/>
</dbReference>
<dbReference type="InterPro" id="IPR057336">
    <property type="entry name" value="GerAC_N"/>
</dbReference>
<dbReference type="InterPro" id="IPR008844">
    <property type="entry name" value="Spore_GerAC-like"/>
</dbReference>
<dbReference type="Pfam" id="PF25198">
    <property type="entry name" value="Spore_GerAC_N"/>
    <property type="match status" value="1"/>
</dbReference>
<accession>A0ABR7PCV4</accession>
<keyword evidence="1" id="KW-1133">Transmembrane helix</keyword>
<name>A0ABR7PCV4_9FIRM</name>